<sequence length="103" mass="10940">MSDRNDQNQGQDQGSGQDQAQGDNERMKGVIDQAKDRVAGDLSGHEQDAREGGERIRRAVDAMSTGNTPQAGDDPQHRTGNTGHTPLPDATGGTGASREDQQK</sequence>
<dbReference type="OrthoDB" id="7307083at2"/>
<dbReference type="RefSeq" id="WP_149231100.1">
    <property type="nucleotide sequence ID" value="NZ_JALJXJ010000004.1"/>
</dbReference>
<gene>
    <name evidence="2" type="ORF">FZ942_10835</name>
</gene>
<dbReference type="Proteomes" id="UP000324927">
    <property type="component" value="Unassembled WGS sequence"/>
</dbReference>
<organism evidence="2 3">
    <name type="scientific">Azospirillum lipoferum</name>
    <dbReference type="NCBI Taxonomy" id="193"/>
    <lineage>
        <taxon>Bacteria</taxon>
        <taxon>Pseudomonadati</taxon>
        <taxon>Pseudomonadota</taxon>
        <taxon>Alphaproteobacteria</taxon>
        <taxon>Rhodospirillales</taxon>
        <taxon>Azospirillaceae</taxon>
        <taxon>Azospirillum</taxon>
    </lineage>
</organism>
<keyword evidence="3" id="KW-1185">Reference proteome</keyword>
<name>A0A5A9GSH9_AZOLI</name>
<comment type="caution">
    <text evidence="2">The sequence shown here is derived from an EMBL/GenBank/DDBJ whole genome shotgun (WGS) entry which is preliminary data.</text>
</comment>
<proteinExistence type="predicted"/>
<evidence type="ECO:0000313" key="3">
    <source>
        <dbReference type="Proteomes" id="UP000324927"/>
    </source>
</evidence>
<evidence type="ECO:0000256" key="1">
    <source>
        <dbReference type="SAM" id="MobiDB-lite"/>
    </source>
</evidence>
<protein>
    <submittedName>
        <fullName evidence="2">Uncharacterized protein</fullName>
    </submittedName>
</protein>
<dbReference type="AlphaFoldDB" id="A0A5A9GSH9"/>
<reference evidence="2 3" key="1">
    <citation type="submission" date="2019-08" db="EMBL/GenBank/DDBJ databases">
        <authorList>
            <person name="Grouzdev D."/>
            <person name="Tikhonova E."/>
            <person name="Kravchenko I."/>
        </authorList>
    </citation>
    <scope>NUCLEOTIDE SEQUENCE [LARGE SCALE GENOMIC DNA]</scope>
    <source>
        <strain evidence="2 3">59b</strain>
    </source>
</reference>
<evidence type="ECO:0000313" key="2">
    <source>
        <dbReference type="EMBL" id="KAA0596594.1"/>
    </source>
</evidence>
<feature type="compositionally biased region" description="Basic and acidic residues" evidence="1">
    <location>
        <begin position="23"/>
        <end position="60"/>
    </location>
</feature>
<accession>A0A5A9GSH9</accession>
<dbReference type="EMBL" id="VTTN01000003">
    <property type="protein sequence ID" value="KAA0596594.1"/>
    <property type="molecule type" value="Genomic_DNA"/>
</dbReference>
<feature type="region of interest" description="Disordered" evidence="1">
    <location>
        <begin position="1"/>
        <end position="103"/>
    </location>
</feature>
<feature type="compositionally biased region" description="Low complexity" evidence="1">
    <location>
        <begin position="7"/>
        <end position="22"/>
    </location>
</feature>